<protein>
    <submittedName>
        <fullName evidence="1">Uncharacterized protein</fullName>
    </submittedName>
</protein>
<accession>A0A7J7IMA6</accession>
<dbReference type="AlphaFoldDB" id="A0A7J7IMA6"/>
<reference evidence="1 2" key="1">
    <citation type="journal article" date="2020" name="J. Phycol.">
        <title>Comparative genome analysis reveals Cyanidiococcus gen. nov., a new extremophilic red algal genus sister to Cyanidioschyzon (Cyanidioschyzonaceae, Rhodophyta).</title>
        <authorList>
            <person name="Liu S.-L."/>
            <person name="Chiang Y.-R."/>
            <person name="Yoon H.S."/>
            <person name="Fu H.-Y."/>
        </authorList>
    </citation>
    <scope>NUCLEOTIDE SEQUENCE [LARGE SCALE GENOMIC DNA]</scope>
    <source>
        <strain evidence="1 2">THAL066</strain>
    </source>
</reference>
<proteinExistence type="predicted"/>
<dbReference type="OrthoDB" id="10438745at2759"/>
<sequence>MQTSIFIVGTRGHGTTRTRSAGPLYNLFVYDTEAEAIAAQKGSREPPELCFRAVLKQLHIDPLSSMPIHAGLYAFDLTGRLHPHGFRMRLPVRPVDIEDCADLRFGYVNQIVRAVDVFVAPDSVPPPFLPISVGQRRLGERLYGRDITCPPGVRLVHGTEALMVLKLTRVSRSRADAEANA</sequence>
<dbReference type="InterPro" id="IPR011035">
    <property type="entry name" value="Ribosomal_bL25/Gln-tRNA_synth"/>
</dbReference>
<evidence type="ECO:0000313" key="1">
    <source>
        <dbReference type="EMBL" id="KAF6004178.1"/>
    </source>
</evidence>
<name>A0A7J7IMA6_9RHOD</name>
<gene>
    <name evidence="1" type="ORF">F1559_003254</name>
</gene>
<dbReference type="Proteomes" id="UP000530660">
    <property type="component" value="Unassembled WGS sequence"/>
</dbReference>
<dbReference type="EMBL" id="VWRR01000004">
    <property type="protein sequence ID" value="KAF6004178.1"/>
    <property type="molecule type" value="Genomic_DNA"/>
</dbReference>
<comment type="caution">
    <text evidence="1">The sequence shown here is derived from an EMBL/GenBank/DDBJ whole genome shotgun (WGS) entry which is preliminary data.</text>
</comment>
<dbReference type="GO" id="GO:0006412">
    <property type="term" value="P:translation"/>
    <property type="evidence" value="ECO:0007669"/>
    <property type="project" value="InterPro"/>
</dbReference>
<organism evidence="1 2">
    <name type="scientific">Cyanidiococcus yangmingshanensis</name>
    <dbReference type="NCBI Taxonomy" id="2690220"/>
    <lineage>
        <taxon>Eukaryota</taxon>
        <taxon>Rhodophyta</taxon>
        <taxon>Bangiophyceae</taxon>
        <taxon>Cyanidiales</taxon>
        <taxon>Cyanidiaceae</taxon>
        <taxon>Cyanidiococcus</taxon>
    </lineage>
</organism>
<dbReference type="SUPFAM" id="SSF50715">
    <property type="entry name" value="Ribosomal protein L25-like"/>
    <property type="match status" value="1"/>
</dbReference>
<keyword evidence="2" id="KW-1185">Reference proteome</keyword>
<evidence type="ECO:0000313" key="2">
    <source>
        <dbReference type="Proteomes" id="UP000530660"/>
    </source>
</evidence>